<dbReference type="Proteomes" id="UP000756132">
    <property type="component" value="Chromosome 2"/>
</dbReference>
<organism evidence="8 9">
    <name type="scientific">Passalora fulva</name>
    <name type="common">Tomato leaf mold</name>
    <name type="synonym">Cladosporium fulvum</name>
    <dbReference type="NCBI Taxonomy" id="5499"/>
    <lineage>
        <taxon>Eukaryota</taxon>
        <taxon>Fungi</taxon>
        <taxon>Dikarya</taxon>
        <taxon>Ascomycota</taxon>
        <taxon>Pezizomycotina</taxon>
        <taxon>Dothideomycetes</taxon>
        <taxon>Dothideomycetidae</taxon>
        <taxon>Mycosphaerellales</taxon>
        <taxon>Mycosphaerellaceae</taxon>
        <taxon>Fulvia</taxon>
    </lineage>
</organism>
<evidence type="ECO:0000256" key="6">
    <source>
        <dbReference type="PIRSR" id="PIRSR001221-2"/>
    </source>
</evidence>
<evidence type="ECO:0000256" key="1">
    <source>
        <dbReference type="ARBA" id="ARBA00001311"/>
    </source>
</evidence>
<dbReference type="PIRSF" id="PIRSF001221">
    <property type="entry name" value="Amidase_fungi"/>
    <property type="match status" value="1"/>
</dbReference>
<feature type="active site" description="Charge relay system" evidence="5">
    <location>
        <position position="132"/>
    </location>
</feature>
<gene>
    <name evidence="8" type="ORF">CLAFUR5_03032</name>
</gene>
<comment type="catalytic activity">
    <reaction evidence="1">
        <text>a monocarboxylic acid amide + H2O = a monocarboxylate + NH4(+)</text>
        <dbReference type="Rhea" id="RHEA:12020"/>
        <dbReference type="ChEBI" id="CHEBI:15377"/>
        <dbReference type="ChEBI" id="CHEBI:28938"/>
        <dbReference type="ChEBI" id="CHEBI:35757"/>
        <dbReference type="ChEBI" id="CHEBI:83628"/>
        <dbReference type="EC" id="3.5.1.4"/>
    </reaction>
</comment>
<evidence type="ECO:0000313" key="9">
    <source>
        <dbReference type="Proteomes" id="UP000756132"/>
    </source>
</evidence>
<protein>
    <recommendedName>
        <fullName evidence="3">amidase</fullName>
        <ecNumber evidence="3">3.5.1.4</ecNumber>
    </recommendedName>
</protein>
<dbReference type="InterPro" id="IPR023631">
    <property type="entry name" value="Amidase_dom"/>
</dbReference>
<proteinExistence type="inferred from homology"/>
<reference evidence="8" key="1">
    <citation type="submission" date="2021-12" db="EMBL/GenBank/DDBJ databases">
        <authorList>
            <person name="Zaccaron A."/>
            <person name="Stergiopoulos I."/>
        </authorList>
    </citation>
    <scope>NUCLEOTIDE SEQUENCE</scope>
    <source>
        <strain evidence="8">Race5_Kim</strain>
    </source>
</reference>
<feature type="binding site" evidence="6">
    <location>
        <position position="181"/>
    </location>
    <ligand>
        <name>substrate</name>
    </ligand>
</feature>
<evidence type="ECO:0000313" key="8">
    <source>
        <dbReference type="EMBL" id="UJO13262.1"/>
    </source>
</evidence>
<evidence type="ECO:0000256" key="3">
    <source>
        <dbReference type="ARBA" id="ARBA00012922"/>
    </source>
</evidence>
<dbReference type="InterPro" id="IPR020556">
    <property type="entry name" value="Amidase_CS"/>
</dbReference>
<reference evidence="8" key="2">
    <citation type="journal article" date="2022" name="Microb. Genom.">
        <title>A chromosome-scale genome assembly of the tomato pathogen Cladosporium fulvum reveals a compartmentalized genome architecture and the presence of a dispensable chromosome.</title>
        <authorList>
            <person name="Zaccaron A.Z."/>
            <person name="Chen L.H."/>
            <person name="Samaras A."/>
            <person name="Stergiopoulos I."/>
        </authorList>
    </citation>
    <scope>NUCLEOTIDE SEQUENCE</scope>
    <source>
        <strain evidence="8">Race5_Kim</strain>
    </source>
</reference>
<dbReference type="EMBL" id="CP090164">
    <property type="protein sequence ID" value="UJO13262.1"/>
    <property type="molecule type" value="Genomic_DNA"/>
</dbReference>
<dbReference type="AlphaFoldDB" id="A0A9Q8P502"/>
<keyword evidence="4" id="KW-0378">Hydrolase</keyword>
<feature type="binding site" evidence="6">
    <location>
        <position position="209"/>
    </location>
    <ligand>
        <name>substrate</name>
    </ligand>
</feature>
<feature type="active site" description="Charge relay system" evidence="5">
    <location>
        <position position="209"/>
    </location>
</feature>
<name>A0A9Q8P502_PASFU</name>
<evidence type="ECO:0000256" key="4">
    <source>
        <dbReference type="ARBA" id="ARBA00022801"/>
    </source>
</evidence>
<accession>A0A9Q8P502</accession>
<dbReference type="GO" id="GO:0004040">
    <property type="term" value="F:amidase activity"/>
    <property type="evidence" value="ECO:0007669"/>
    <property type="project" value="UniProtKB-EC"/>
</dbReference>
<dbReference type="PANTHER" id="PTHR46072:SF6">
    <property type="entry name" value="AMIDASE, PUTATIVE (AFU_ORTHOLOGUE AFUA_1G14530)-RELATED"/>
    <property type="match status" value="1"/>
</dbReference>
<dbReference type="OrthoDB" id="6428749at2759"/>
<dbReference type="InterPro" id="IPR036928">
    <property type="entry name" value="AS_sf"/>
</dbReference>
<dbReference type="PROSITE" id="PS00571">
    <property type="entry name" value="AMIDASES"/>
    <property type="match status" value="1"/>
</dbReference>
<dbReference type="Gene3D" id="3.90.1300.10">
    <property type="entry name" value="Amidase signature (AS) domain"/>
    <property type="match status" value="1"/>
</dbReference>
<sequence>MPAQWQDIARRKQEERNARIAPEWELQDTLSASGGSILDVPRRCGLLTNHEIDITEQYDATRLSYELAAGRIKSEHVVRAFCKRAAIAQQLTNCLTEIFFEDAIARARELDQHLEKTGKPLGPLHGLPISLKDTFKVRGYDASVGVASLCFKPATSNSALVDILLSLGAVLFCKTNIPQTMMGVALDSHNNVFGRTLSPANSKLTPGGSSGGEGALVAMRGSILGVGTDVGGSIRIPAACNGLYGLKPSHGRVPFAGQEGGKRSGSSKVEIEATAGPIATTVRDLELFMRAVGNAGAEALDAEVVPQTWASLPLLSTTNKPLRVGVARTDGHVKPLPPIETLMKEVAQTLRSSGNHAIEIVEVDVSPVLSRCVKTFNGIMSLDGNNQWLDLLEPTGEPLSPWLQSRINRRPRKETKEVVKLQASRLELQAAFLQVWKESGGYWMTGAGEARLGDRTLDAIICPVAPHPIPEIDRWNTANYTAAWNLLDLSTGVVPVRKFTKQDLRGEVPSSEPLNGWDKINRELWTKVDRNVYLDSPLSVQVVTPRLTERQLVQAMAVIDEAVRPLRERQAELGASKL</sequence>
<dbReference type="PANTHER" id="PTHR46072">
    <property type="entry name" value="AMIDASE-RELATED-RELATED"/>
    <property type="match status" value="1"/>
</dbReference>
<keyword evidence="9" id="KW-1185">Reference proteome</keyword>
<dbReference type="EC" id="3.5.1.4" evidence="3"/>
<comment type="similarity">
    <text evidence="2">Belongs to the amidase family.</text>
</comment>
<evidence type="ECO:0000259" key="7">
    <source>
        <dbReference type="Pfam" id="PF01425"/>
    </source>
</evidence>
<dbReference type="GeneID" id="71982910"/>
<feature type="binding site" evidence="6">
    <location>
        <begin position="230"/>
        <end position="233"/>
    </location>
    <ligand>
        <name>substrate</name>
    </ligand>
</feature>
<dbReference type="SUPFAM" id="SSF75304">
    <property type="entry name" value="Amidase signature (AS) enzymes"/>
    <property type="match status" value="1"/>
</dbReference>
<feature type="domain" description="Amidase" evidence="7">
    <location>
        <begin position="77"/>
        <end position="552"/>
    </location>
</feature>
<dbReference type="Pfam" id="PF01425">
    <property type="entry name" value="Amidase"/>
    <property type="match status" value="1"/>
</dbReference>
<evidence type="ECO:0000256" key="2">
    <source>
        <dbReference type="ARBA" id="ARBA00009199"/>
    </source>
</evidence>
<evidence type="ECO:0000256" key="5">
    <source>
        <dbReference type="PIRSR" id="PIRSR001221-1"/>
    </source>
</evidence>
<feature type="active site" description="Acyl-ester intermediate" evidence="5">
    <location>
        <position position="233"/>
    </location>
</feature>
<dbReference type="KEGG" id="ffu:CLAFUR5_03032"/>
<dbReference type="RefSeq" id="XP_047757628.1">
    <property type="nucleotide sequence ID" value="XM_047902180.1"/>
</dbReference>